<evidence type="ECO:0000256" key="1">
    <source>
        <dbReference type="SAM" id="Phobius"/>
    </source>
</evidence>
<reference evidence="3" key="1">
    <citation type="submission" date="2015-01" db="EMBL/GenBank/DDBJ databases">
        <authorList>
            <person name="Aksoy S."/>
            <person name="Warren W."/>
            <person name="Wilson R.K."/>
        </authorList>
    </citation>
    <scope>NUCLEOTIDE SEQUENCE [LARGE SCALE GENOMIC DNA]</scope>
    <source>
        <strain evidence="3">IAEA</strain>
    </source>
</reference>
<reference evidence="2" key="2">
    <citation type="submission" date="2020-05" db="UniProtKB">
        <authorList>
            <consortium name="EnsemblMetazoa"/>
        </authorList>
    </citation>
    <scope>IDENTIFICATION</scope>
    <source>
        <strain evidence="2">IAEA</strain>
    </source>
</reference>
<dbReference type="Proteomes" id="UP000092460">
    <property type="component" value="Unassembled WGS sequence"/>
</dbReference>
<sequence>MFPCSQQLKMADVNAEWLSYDVHTMFASSKSQLNVHTCVPKNMVGEVFFATKTFTANFATKRRIIGVRTHMICQVLFALVHAYVGTVVTAVSVLVVRRAELVVGITPAMVLAAVPEVEIVAVAVTAVALLAGVALLLLLSFGNALLLTFCELFGKSVAVADGVDVFTETAVALVIAFNKVGVVTVL</sequence>
<organism evidence="2 3">
    <name type="scientific">Glossina palpalis gambiensis</name>
    <dbReference type="NCBI Taxonomy" id="67801"/>
    <lineage>
        <taxon>Eukaryota</taxon>
        <taxon>Metazoa</taxon>
        <taxon>Ecdysozoa</taxon>
        <taxon>Arthropoda</taxon>
        <taxon>Hexapoda</taxon>
        <taxon>Insecta</taxon>
        <taxon>Pterygota</taxon>
        <taxon>Neoptera</taxon>
        <taxon>Endopterygota</taxon>
        <taxon>Diptera</taxon>
        <taxon>Brachycera</taxon>
        <taxon>Muscomorpha</taxon>
        <taxon>Hippoboscoidea</taxon>
        <taxon>Glossinidae</taxon>
        <taxon>Glossina</taxon>
    </lineage>
</organism>
<dbReference type="AlphaFoldDB" id="A0A1B0BV76"/>
<proteinExistence type="predicted"/>
<name>A0A1B0BV76_9MUSC</name>
<feature type="transmembrane region" description="Helical" evidence="1">
    <location>
        <begin position="119"/>
        <end position="139"/>
    </location>
</feature>
<feature type="transmembrane region" description="Helical" evidence="1">
    <location>
        <begin position="71"/>
        <end position="99"/>
    </location>
</feature>
<keyword evidence="1" id="KW-0472">Membrane</keyword>
<keyword evidence="3" id="KW-1185">Reference proteome</keyword>
<dbReference type="EnsemblMetazoa" id="GPPI041484-RA">
    <property type="protein sequence ID" value="GPPI041484-PA"/>
    <property type="gene ID" value="GPPI041484"/>
</dbReference>
<keyword evidence="1" id="KW-1133">Transmembrane helix</keyword>
<evidence type="ECO:0000313" key="2">
    <source>
        <dbReference type="EnsemblMetazoa" id="GPPI041484-PA"/>
    </source>
</evidence>
<protein>
    <submittedName>
        <fullName evidence="2">Uncharacterized protein</fullName>
    </submittedName>
</protein>
<keyword evidence="1" id="KW-0812">Transmembrane</keyword>
<dbReference type="EMBL" id="JXJN01021144">
    <property type="status" value="NOT_ANNOTATED_CDS"/>
    <property type="molecule type" value="Genomic_DNA"/>
</dbReference>
<accession>A0A1B0BV76</accession>
<dbReference type="VEuPathDB" id="VectorBase:GPPI041484"/>
<evidence type="ECO:0000313" key="3">
    <source>
        <dbReference type="Proteomes" id="UP000092460"/>
    </source>
</evidence>